<gene>
    <name evidence="4" type="ORF">JI741_17980</name>
</gene>
<comment type="caution">
    <text evidence="4">The sequence shown here is derived from an EMBL/GenBank/DDBJ whole genome shotgun (WGS) entry which is preliminary data.</text>
</comment>
<dbReference type="RefSeq" id="WP_202012161.1">
    <property type="nucleotide sequence ID" value="NZ_JAERRB010000006.1"/>
</dbReference>
<dbReference type="SUPFAM" id="SSF50129">
    <property type="entry name" value="GroES-like"/>
    <property type="match status" value="1"/>
</dbReference>
<evidence type="ECO:0000313" key="5">
    <source>
        <dbReference type="Proteomes" id="UP000613030"/>
    </source>
</evidence>
<dbReference type="Pfam" id="PF00107">
    <property type="entry name" value="ADH_zinc_N"/>
    <property type="match status" value="1"/>
</dbReference>
<dbReference type="Pfam" id="PF08240">
    <property type="entry name" value="ADH_N"/>
    <property type="match status" value="1"/>
</dbReference>
<dbReference type="NCBIfam" id="TIGR02824">
    <property type="entry name" value="quinone_pig3"/>
    <property type="match status" value="1"/>
</dbReference>
<name>A0ABS1KUH1_9BACT</name>
<dbReference type="PANTHER" id="PTHR48106:SF8">
    <property type="entry name" value="OS02G0805600 PROTEIN"/>
    <property type="match status" value="1"/>
</dbReference>
<keyword evidence="2" id="KW-0560">Oxidoreductase</keyword>
<evidence type="ECO:0000313" key="4">
    <source>
        <dbReference type="EMBL" id="MBL0743125.1"/>
    </source>
</evidence>
<organism evidence="4 5">
    <name type="scientific">Chryseolinea lacunae</name>
    <dbReference type="NCBI Taxonomy" id="2801331"/>
    <lineage>
        <taxon>Bacteria</taxon>
        <taxon>Pseudomonadati</taxon>
        <taxon>Bacteroidota</taxon>
        <taxon>Cytophagia</taxon>
        <taxon>Cytophagales</taxon>
        <taxon>Fulvivirgaceae</taxon>
        <taxon>Chryseolinea</taxon>
    </lineage>
</organism>
<dbReference type="InterPro" id="IPR013149">
    <property type="entry name" value="ADH-like_C"/>
</dbReference>
<keyword evidence="5" id="KW-1185">Reference proteome</keyword>
<dbReference type="Gene3D" id="3.40.50.720">
    <property type="entry name" value="NAD(P)-binding Rossmann-like Domain"/>
    <property type="match status" value="1"/>
</dbReference>
<accession>A0ABS1KUH1</accession>
<evidence type="ECO:0000256" key="2">
    <source>
        <dbReference type="ARBA" id="ARBA00023002"/>
    </source>
</evidence>
<dbReference type="Gene3D" id="3.90.180.10">
    <property type="entry name" value="Medium-chain alcohol dehydrogenases, catalytic domain"/>
    <property type="match status" value="1"/>
</dbReference>
<dbReference type="CDD" id="cd05276">
    <property type="entry name" value="p53_inducible_oxidoreductase"/>
    <property type="match status" value="1"/>
</dbReference>
<dbReference type="EMBL" id="JAERRB010000006">
    <property type="protein sequence ID" value="MBL0743125.1"/>
    <property type="molecule type" value="Genomic_DNA"/>
</dbReference>
<dbReference type="InterPro" id="IPR036291">
    <property type="entry name" value="NAD(P)-bd_dom_sf"/>
</dbReference>
<dbReference type="SMART" id="SM00829">
    <property type="entry name" value="PKS_ER"/>
    <property type="match status" value="1"/>
</dbReference>
<evidence type="ECO:0000256" key="1">
    <source>
        <dbReference type="ARBA" id="ARBA00022857"/>
    </source>
</evidence>
<dbReference type="InterPro" id="IPR013154">
    <property type="entry name" value="ADH-like_N"/>
</dbReference>
<proteinExistence type="predicted"/>
<dbReference type="InterPro" id="IPR020843">
    <property type="entry name" value="ER"/>
</dbReference>
<sequence length="326" mass="34709">MNAITIAKPGDPDVLTLKPWPMPSPADHEVLVKVASAGVNRPDVYQRKGNYPPPPGASEIPGLEIAGTVVAVGAKVVRWKVGDKVCALVAGGGYAEYCVVPEGQCLPVPTPLSMAEAASLPETFFTVWSNVFERGRLKPGETLLVHGGSSGIGVTAIQLAKAWGATVYITAGSADKCAACIALGANHAINYKTEKFGDVVKSITNKKGVDVILDMIGGDYTAINLDILADEGRLVLINTMGGDETNVKLSQIMRKRLTVTGSTLRARDTAFKTAVAQSLEKHVWPWLESGRVKPIVYKTFPLQNAADAHRLMETSEHIGKIVLTVE</sequence>
<protein>
    <submittedName>
        <fullName evidence="4">NAD(P)H-quinone oxidoreductase</fullName>
    </submittedName>
</protein>
<dbReference type="InterPro" id="IPR014189">
    <property type="entry name" value="Quinone_OxRdtase_PIG3"/>
</dbReference>
<feature type="domain" description="Enoyl reductase (ER)" evidence="3">
    <location>
        <begin position="10"/>
        <end position="323"/>
    </location>
</feature>
<dbReference type="InterPro" id="IPR011032">
    <property type="entry name" value="GroES-like_sf"/>
</dbReference>
<evidence type="ECO:0000259" key="3">
    <source>
        <dbReference type="SMART" id="SM00829"/>
    </source>
</evidence>
<reference evidence="4 5" key="1">
    <citation type="submission" date="2021-01" db="EMBL/GenBank/DDBJ databases">
        <title>Chryseolinea sp. Jin1 Genome sequencing and assembly.</title>
        <authorList>
            <person name="Kim I."/>
        </authorList>
    </citation>
    <scope>NUCLEOTIDE SEQUENCE [LARGE SCALE GENOMIC DNA]</scope>
    <source>
        <strain evidence="4 5">Jin1</strain>
    </source>
</reference>
<dbReference type="PANTHER" id="PTHR48106">
    <property type="entry name" value="QUINONE OXIDOREDUCTASE PIG3-RELATED"/>
    <property type="match status" value="1"/>
</dbReference>
<dbReference type="Proteomes" id="UP000613030">
    <property type="component" value="Unassembled WGS sequence"/>
</dbReference>
<keyword evidence="1" id="KW-0521">NADP</keyword>
<dbReference type="SUPFAM" id="SSF51735">
    <property type="entry name" value="NAD(P)-binding Rossmann-fold domains"/>
    <property type="match status" value="1"/>
</dbReference>